<comment type="caution">
    <text evidence="2">The sequence shown here is derived from an EMBL/GenBank/DDBJ whole genome shotgun (WGS) entry which is preliminary data.</text>
</comment>
<name>A0ABW4YKN3_9BACL</name>
<organism evidence="2 3">
    <name type="scientific">Paenibacillus yanchengensis</name>
    <dbReference type="NCBI Taxonomy" id="2035833"/>
    <lineage>
        <taxon>Bacteria</taxon>
        <taxon>Bacillati</taxon>
        <taxon>Bacillota</taxon>
        <taxon>Bacilli</taxon>
        <taxon>Bacillales</taxon>
        <taxon>Paenibacillaceae</taxon>
        <taxon>Paenibacillus</taxon>
    </lineage>
</organism>
<gene>
    <name evidence="2" type="ORF">ACFSJH_10220</name>
</gene>
<dbReference type="RefSeq" id="WP_377771920.1">
    <property type="nucleotide sequence ID" value="NZ_JBHUHO010000029.1"/>
</dbReference>
<sequence length="72" mass="8134">MPHGVTCRVSNCNFWENGNKCNAKEIMIELDNNVSHNVHEEFAEDEFGKLNSMDDHASQSSATCCLTFQPKE</sequence>
<dbReference type="InterPro" id="IPR011437">
    <property type="entry name" value="DUF1540"/>
</dbReference>
<dbReference type="Pfam" id="PF07561">
    <property type="entry name" value="DUF1540"/>
    <property type="match status" value="1"/>
</dbReference>
<reference evidence="3" key="1">
    <citation type="journal article" date="2019" name="Int. J. Syst. Evol. Microbiol.">
        <title>The Global Catalogue of Microorganisms (GCM) 10K type strain sequencing project: providing services to taxonomists for standard genome sequencing and annotation.</title>
        <authorList>
            <consortium name="The Broad Institute Genomics Platform"/>
            <consortium name="The Broad Institute Genome Sequencing Center for Infectious Disease"/>
            <person name="Wu L."/>
            <person name="Ma J."/>
        </authorList>
    </citation>
    <scope>NUCLEOTIDE SEQUENCE [LARGE SCALE GENOMIC DNA]</scope>
    <source>
        <strain evidence="3">GH52</strain>
    </source>
</reference>
<dbReference type="EMBL" id="JBHUHO010000029">
    <property type="protein sequence ID" value="MFD2116099.1"/>
    <property type="molecule type" value="Genomic_DNA"/>
</dbReference>
<feature type="domain" description="DUF1540" evidence="1">
    <location>
        <begin position="5"/>
        <end position="68"/>
    </location>
</feature>
<evidence type="ECO:0000259" key="1">
    <source>
        <dbReference type="Pfam" id="PF07561"/>
    </source>
</evidence>
<keyword evidence="3" id="KW-1185">Reference proteome</keyword>
<dbReference type="Proteomes" id="UP001597362">
    <property type="component" value="Unassembled WGS sequence"/>
</dbReference>
<accession>A0ABW4YKN3</accession>
<protein>
    <submittedName>
        <fullName evidence="2">DUF1540 domain-containing protein</fullName>
    </submittedName>
</protein>
<proteinExistence type="predicted"/>
<evidence type="ECO:0000313" key="2">
    <source>
        <dbReference type="EMBL" id="MFD2116099.1"/>
    </source>
</evidence>
<evidence type="ECO:0000313" key="3">
    <source>
        <dbReference type="Proteomes" id="UP001597362"/>
    </source>
</evidence>